<dbReference type="Proteomes" id="UP001381003">
    <property type="component" value="Chromosome"/>
</dbReference>
<dbReference type="InterPro" id="IPR039422">
    <property type="entry name" value="MarR/SlyA-like"/>
</dbReference>
<feature type="domain" description="HTH marR-type" evidence="1">
    <location>
        <begin position="26"/>
        <end position="160"/>
    </location>
</feature>
<proteinExistence type="predicted"/>
<dbReference type="Pfam" id="PF01047">
    <property type="entry name" value="MarR"/>
    <property type="match status" value="1"/>
</dbReference>
<organism evidence="2 3">
    <name type="scientific">Janibacter terrae</name>
    <dbReference type="NCBI Taxonomy" id="103817"/>
    <lineage>
        <taxon>Bacteria</taxon>
        <taxon>Bacillati</taxon>
        <taxon>Actinomycetota</taxon>
        <taxon>Actinomycetes</taxon>
        <taxon>Micrococcales</taxon>
        <taxon>Intrasporangiaceae</taxon>
        <taxon>Janibacter</taxon>
    </lineage>
</organism>
<evidence type="ECO:0000313" key="2">
    <source>
        <dbReference type="EMBL" id="WWF06361.1"/>
    </source>
</evidence>
<dbReference type="SUPFAM" id="SSF46785">
    <property type="entry name" value="Winged helix' DNA-binding domain"/>
    <property type="match status" value="1"/>
</dbReference>
<dbReference type="PRINTS" id="PR00598">
    <property type="entry name" value="HTHMARR"/>
</dbReference>
<dbReference type="RefSeq" id="WP_338538961.1">
    <property type="nucleotide sequence ID" value="NZ_CP104874.1"/>
</dbReference>
<dbReference type="InterPro" id="IPR036390">
    <property type="entry name" value="WH_DNA-bd_sf"/>
</dbReference>
<dbReference type="InterPro" id="IPR000835">
    <property type="entry name" value="HTH_MarR-typ"/>
</dbReference>
<dbReference type="Gene3D" id="1.10.10.10">
    <property type="entry name" value="Winged helix-like DNA-binding domain superfamily/Winged helix DNA-binding domain"/>
    <property type="match status" value="1"/>
</dbReference>
<accession>A0ABZ2FJG2</accession>
<dbReference type="PANTHER" id="PTHR33164">
    <property type="entry name" value="TRANSCRIPTIONAL REGULATOR, MARR FAMILY"/>
    <property type="match status" value="1"/>
</dbReference>
<dbReference type="PANTHER" id="PTHR33164:SF104">
    <property type="entry name" value="TRANSCRIPTIONAL REGULATORY PROTEIN"/>
    <property type="match status" value="1"/>
</dbReference>
<sequence>MKNQPDQVDQIIESWATVKPGLDVSPMHVFSRLHRNFLLYRKEINDLFEALGTSASGFEVLAALRRQPEFRAAAGDLAQSTLVTTGGLTLRVRRLEADGLVVRTRDTRDNRVVHVQLTDKGVELVDRVAEQHFANLDRLLVGLSTAERASLAKSLGKLERSIHEAVPDARVQDA</sequence>
<name>A0ABZ2FJG2_9MICO</name>
<dbReference type="EMBL" id="CP104874">
    <property type="protein sequence ID" value="WWF06361.1"/>
    <property type="molecule type" value="Genomic_DNA"/>
</dbReference>
<dbReference type="SMART" id="SM00347">
    <property type="entry name" value="HTH_MARR"/>
    <property type="match status" value="1"/>
</dbReference>
<gene>
    <name evidence="2" type="ORF">N5P18_05680</name>
</gene>
<reference evidence="2 3" key="1">
    <citation type="submission" date="2022-09" db="EMBL/GenBank/DDBJ databases">
        <title>Complete genome sequence of Janibacter terrae strain COS04-44, PCL-degrading bacteria isolated from oil spilled coast.</title>
        <authorList>
            <person name="Park H."/>
            <person name="Kim J.Y."/>
            <person name="An S.H."/>
            <person name="Lee C.M."/>
            <person name="Weon H.-Y."/>
        </authorList>
    </citation>
    <scope>NUCLEOTIDE SEQUENCE [LARGE SCALE GENOMIC DNA]</scope>
    <source>
        <strain evidence="2 3">COS04-44</strain>
    </source>
</reference>
<protein>
    <submittedName>
        <fullName evidence="2">MarR family transcriptional regulator</fullName>
    </submittedName>
</protein>
<evidence type="ECO:0000259" key="1">
    <source>
        <dbReference type="PROSITE" id="PS50995"/>
    </source>
</evidence>
<keyword evidence="3" id="KW-1185">Reference proteome</keyword>
<dbReference type="PROSITE" id="PS50995">
    <property type="entry name" value="HTH_MARR_2"/>
    <property type="match status" value="1"/>
</dbReference>
<dbReference type="InterPro" id="IPR036388">
    <property type="entry name" value="WH-like_DNA-bd_sf"/>
</dbReference>
<evidence type="ECO:0000313" key="3">
    <source>
        <dbReference type="Proteomes" id="UP001381003"/>
    </source>
</evidence>